<dbReference type="PANTHER" id="PTHR42685">
    <property type="entry name" value="GERANYLGERANYL DIPHOSPHATE REDUCTASE"/>
    <property type="match status" value="1"/>
</dbReference>
<dbReference type="EMBL" id="DTLS01000085">
    <property type="protein sequence ID" value="HGZ60171.1"/>
    <property type="molecule type" value="Genomic_DNA"/>
</dbReference>
<dbReference type="PANTHER" id="PTHR42685:SF20">
    <property type="entry name" value="HYDROGENASE, PUTATIVE-RELATED"/>
    <property type="match status" value="1"/>
</dbReference>
<dbReference type="Gene3D" id="3.50.50.60">
    <property type="entry name" value="FAD/NAD(P)-binding domain"/>
    <property type="match status" value="1"/>
</dbReference>
<reference evidence="1" key="1">
    <citation type="journal article" date="2020" name="mSystems">
        <title>Genome- and Community-Level Interaction Insights into Carbon Utilization and Element Cycling Functions of Hydrothermarchaeota in Hydrothermal Sediment.</title>
        <authorList>
            <person name="Zhou Z."/>
            <person name="Liu Y."/>
            <person name="Xu W."/>
            <person name="Pan J."/>
            <person name="Luo Z.H."/>
            <person name="Li M."/>
        </authorList>
    </citation>
    <scope>NUCLEOTIDE SEQUENCE [LARGE SCALE GENOMIC DNA]</scope>
    <source>
        <strain evidence="1">SpSt-885</strain>
    </source>
</reference>
<dbReference type="SUPFAM" id="SSF51905">
    <property type="entry name" value="FAD/NAD(P)-binding domain"/>
    <property type="match status" value="1"/>
</dbReference>
<dbReference type="InterPro" id="IPR036188">
    <property type="entry name" value="FAD/NAD-bd_sf"/>
</dbReference>
<accession>A0A7J3SKM3</accession>
<evidence type="ECO:0000313" key="1">
    <source>
        <dbReference type="EMBL" id="HGZ60171.1"/>
    </source>
</evidence>
<protein>
    <submittedName>
        <fullName evidence="1">NAD(P)/FAD-dependent oxidoreductase</fullName>
    </submittedName>
</protein>
<dbReference type="AlphaFoldDB" id="A0A7J3SKM3"/>
<dbReference type="InterPro" id="IPR050407">
    <property type="entry name" value="Geranylgeranyl_reductase"/>
</dbReference>
<comment type="caution">
    <text evidence="1">The sequence shown here is derived from an EMBL/GenBank/DDBJ whole genome shotgun (WGS) entry which is preliminary data.</text>
</comment>
<sequence>MESDSYAIIGAGPSGSFLAYLLSESGFSVEVYESLPKFSVKPCGMGVPIQIESFFRLPESFILSKIKGYRAYLDGEMLVEGGGNIWGYTIDKEGLISYLLEKVNVVRKRVDDSYPMGLAKEFQGKKVIISNGFYSKLADRERINAVEVTIEKNKADFEEDIIEIRFDTGLMGYFWIFPWGDKGINVGVGGLESFDVLKKMLVNFLRDDPRFKRSVDVEMVQRIRGAQIISSGINLRKLVLGENIYAVGELVGSVFPLTGEGIRPSMLTSKILFDSMQANKNYVASVESSDLYYAIALQSKVYRLMKGVPKTVRKMIMKSVPKNWLIKFGLGDFTKEEIKQLKGFKGLFFELLNYSGL</sequence>
<name>A0A7J3SKM3_9CREN</name>
<gene>
    <name evidence="1" type="ORF">ENW83_03065</name>
</gene>
<proteinExistence type="predicted"/>
<organism evidence="1">
    <name type="scientific">Fervidicoccus fontis</name>
    <dbReference type="NCBI Taxonomy" id="683846"/>
    <lineage>
        <taxon>Archaea</taxon>
        <taxon>Thermoproteota</taxon>
        <taxon>Thermoprotei</taxon>
        <taxon>Fervidicoccales</taxon>
        <taxon>Fervidicoccaceae</taxon>
        <taxon>Fervidicoccus</taxon>
    </lineage>
</organism>
<dbReference type="Pfam" id="PF13450">
    <property type="entry name" value="NAD_binding_8"/>
    <property type="match status" value="1"/>
</dbReference>